<organism evidence="4 5">
    <name type="scientific">Thermocrispum agreste</name>
    <dbReference type="NCBI Taxonomy" id="37925"/>
    <lineage>
        <taxon>Bacteria</taxon>
        <taxon>Bacillati</taxon>
        <taxon>Actinomycetota</taxon>
        <taxon>Actinomycetes</taxon>
        <taxon>Pseudonocardiales</taxon>
        <taxon>Pseudonocardiaceae</taxon>
        <taxon>Thermocrispum</taxon>
    </lineage>
</organism>
<dbReference type="Gene3D" id="3.30.450.40">
    <property type="match status" value="1"/>
</dbReference>
<dbReference type="Pfam" id="PF17853">
    <property type="entry name" value="GGDEF_2"/>
    <property type="match status" value="1"/>
</dbReference>
<evidence type="ECO:0000313" key="4">
    <source>
        <dbReference type="EMBL" id="MFO7192263.1"/>
    </source>
</evidence>
<dbReference type="InterPro" id="IPR051448">
    <property type="entry name" value="CdaR-like_regulators"/>
</dbReference>
<dbReference type="InterPro" id="IPR041522">
    <property type="entry name" value="CdaR_GGDEF"/>
</dbReference>
<dbReference type="InterPro" id="IPR042070">
    <property type="entry name" value="PucR_C-HTH_sf"/>
</dbReference>
<comment type="similarity">
    <text evidence="1">Belongs to the CdaR family.</text>
</comment>
<evidence type="ECO:0000256" key="1">
    <source>
        <dbReference type="ARBA" id="ARBA00006754"/>
    </source>
</evidence>
<dbReference type="PANTHER" id="PTHR33744">
    <property type="entry name" value="CARBOHYDRATE DIACID REGULATOR"/>
    <property type="match status" value="1"/>
</dbReference>
<feature type="domain" description="CdaR GGDEF-like" evidence="3">
    <location>
        <begin position="332"/>
        <end position="447"/>
    </location>
</feature>
<evidence type="ECO:0000259" key="2">
    <source>
        <dbReference type="Pfam" id="PF13556"/>
    </source>
</evidence>
<dbReference type="EMBL" id="QGUI02000085">
    <property type="protein sequence ID" value="MFO7192263.1"/>
    <property type="molecule type" value="Genomic_DNA"/>
</dbReference>
<dbReference type="Pfam" id="PF13556">
    <property type="entry name" value="HTH_30"/>
    <property type="match status" value="1"/>
</dbReference>
<dbReference type="Gene3D" id="1.10.10.2840">
    <property type="entry name" value="PucR C-terminal helix-turn-helix domain"/>
    <property type="match status" value="1"/>
</dbReference>
<gene>
    <name evidence="4" type="ORF">DIU77_008470</name>
</gene>
<reference evidence="4 5" key="1">
    <citation type="journal article" date="2021" name="BMC Genomics">
        <title>Genome-resolved metagenome and metatranscriptome analyses of thermophilic composting reveal key bacterial players and their metabolic interactions.</title>
        <authorList>
            <person name="Braga L.P.P."/>
            <person name="Pereira R.V."/>
            <person name="Martins L.F."/>
            <person name="Moura L.M.S."/>
            <person name="Sanchez F.B."/>
            <person name="Patane J.S.L."/>
            <person name="da Silva A.M."/>
            <person name="Setubal J.C."/>
        </authorList>
    </citation>
    <scope>NUCLEOTIDE SEQUENCE [LARGE SCALE GENOMIC DNA]</scope>
    <source>
        <strain evidence="4">ZC4RG45</strain>
    </source>
</reference>
<name>A0ABD6FEA0_9PSEU</name>
<proteinExistence type="inferred from homology"/>
<dbReference type="PANTHER" id="PTHR33744:SF1">
    <property type="entry name" value="DNA-BINDING TRANSCRIPTIONAL ACTIVATOR ADER"/>
    <property type="match status" value="1"/>
</dbReference>
<dbReference type="Proteomes" id="UP000249324">
    <property type="component" value="Unassembled WGS sequence"/>
</dbReference>
<dbReference type="InterPro" id="IPR025736">
    <property type="entry name" value="PucR_C-HTH_dom"/>
</dbReference>
<sequence length="567" mass="62345">MSSAVVPAQRAESDLALRHQLANMRGLLILSMLMTESCDEEQILRLAASSVPSVARCRAEGAYLIEGTWKAVQAALSDPVAREAVTTQLAALGRNGGPVRLPGRAWSWALPLGSVGSFVGYLLVSADEKVDIPTEDEKFVLHALAQQTASALVNARTHAKERATAAELRAANESLGATVQALKRTTRIHERFTQVSLADEGRDGIAAALHELTGYPVAIEDRYGNLQSWAGPHRPTPYPKDPPARREQLLRRALREGRPIRDGGRMLAVASPRPDVIGVVALIDPSATAGDQELLALEYAGTVLAMELVRLRSLAETELRLRRDLVEELLAGTDEESALARASALSYDLERPHWVLVLEGRGRTQDADMFFHAVRRAMRASAVGSMLVTRGDTVVVLADREVDWEAFRETVLTELGGGRCRIGIGGRCDRPSEFPRSYREATIALKIQRSARGPDQAVSYDDLGVYQLLGEVEDPAVVERLVRRWLGALIDYDAKRHSELVETLSQYLECGGAYDRAATALCVHRSTLKYRLQRIREISGLDLTDPDTQFNLQLATRAWRTLRALRS</sequence>
<dbReference type="AlphaFoldDB" id="A0ABD6FEA0"/>
<feature type="domain" description="PucR C-terminal helix-turn-helix" evidence="2">
    <location>
        <begin position="500"/>
        <end position="558"/>
    </location>
</feature>
<dbReference type="InterPro" id="IPR029016">
    <property type="entry name" value="GAF-like_dom_sf"/>
</dbReference>
<evidence type="ECO:0000259" key="3">
    <source>
        <dbReference type="Pfam" id="PF17853"/>
    </source>
</evidence>
<comment type="caution">
    <text evidence="4">The sequence shown here is derived from an EMBL/GenBank/DDBJ whole genome shotgun (WGS) entry which is preliminary data.</text>
</comment>
<accession>A0ABD6FEA0</accession>
<evidence type="ECO:0000313" key="5">
    <source>
        <dbReference type="Proteomes" id="UP000249324"/>
    </source>
</evidence>
<protein>
    <submittedName>
        <fullName evidence="4">Helix-turn-helix domain-containing protein</fullName>
    </submittedName>
</protein>